<dbReference type="InterPro" id="IPR013328">
    <property type="entry name" value="6PGD_dom2"/>
</dbReference>
<dbReference type="SMART" id="SM01350">
    <property type="entry name" value="6PGD"/>
    <property type="match status" value="1"/>
</dbReference>
<evidence type="ECO:0000256" key="4">
    <source>
        <dbReference type="SAM" id="MobiDB-lite"/>
    </source>
</evidence>
<dbReference type="Gene3D" id="1.10.1040.10">
    <property type="entry name" value="N-(1-d-carboxylethyl)-l-norvaline Dehydrogenase, domain 2"/>
    <property type="match status" value="1"/>
</dbReference>
<sequence length="365" mass="38535">MQLGMIGLGRMGANIVRRLMRDGHECVVYDVSADSIAALEKEGAVGAPTLEEFVAKLEQPRVAWVMIPAGITGQTVEKLAPLLDEGDVIIDGGNSNYHDDVRRAKALREQGIHYVDIGTSGGVFGLERGYCLMVGGDEEAVGLIDPILKTIAPGPGEIERTPGRTGELGAEEQGYLHCGPSGAGHFVKMVHNGIEYGIMAAFAEGLNILHNADAGIKAGEHSAEIAPLEEPEYYQFDIDTAKVTELWRRGSVISSWLLDLTAAALAANPTLDGLAGRVSDSGEGRWTVKAAIDVGVPVPVLAASLFERFASRDEDKFANQVLSAMRQQFGGHHELPAGSSLEAGGEKADQVGGTHTTGGEETAPS</sequence>
<dbReference type="Proteomes" id="UP000199092">
    <property type="component" value="Chromosome I"/>
</dbReference>
<keyword evidence="7" id="KW-1185">Reference proteome</keyword>
<evidence type="ECO:0000313" key="6">
    <source>
        <dbReference type="EMBL" id="SDT42140.1"/>
    </source>
</evidence>
<dbReference type="PRINTS" id="PR00076">
    <property type="entry name" value="6PGDHDRGNASE"/>
</dbReference>
<evidence type="ECO:0000259" key="5">
    <source>
        <dbReference type="SMART" id="SM01350"/>
    </source>
</evidence>
<dbReference type="AlphaFoldDB" id="A0A1H2A840"/>
<proteinExistence type="inferred from homology"/>
<keyword evidence="2" id="KW-0560">Oxidoreductase</keyword>
<dbReference type="InterPro" id="IPR004849">
    <property type="entry name" value="6DGDH_YqeC"/>
</dbReference>
<dbReference type="GO" id="GO:0019521">
    <property type="term" value="P:D-gluconate metabolic process"/>
    <property type="evidence" value="ECO:0007669"/>
    <property type="project" value="UniProtKB-KW"/>
</dbReference>
<name>A0A1H2A840_9ACTN</name>
<dbReference type="InterPro" id="IPR006115">
    <property type="entry name" value="6PGDH_NADP-bd"/>
</dbReference>
<feature type="region of interest" description="Disordered" evidence="4">
    <location>
        <begin position="333"/>
        <end position="365"/>
    </location>
</feature>
<dbReference type="Pfam" id="PF00393">
    <property type="entry name" value="6PGD"/>
    <property type="match status" value="2"/>
</dbReference>
<dbReference type="PROSITE" id="PS00461">
    <property type="entry name" value="6PGD"/>
    <property type="match status" value="1"/>
</dbReference>
<evidence type="ECO:0000313" key="7">
    <source>
        <dbReference type="Proteomes" id="UP000199092"/>
    </source>
</evidence>
<dbReference type="InterPro" id="IPR008927">
    <property type="entry name" value="6-PGluconate_DH-like_C_sf"/>
</dbReference>
<reference evidence="6 7" key="1">
    <citation type="submission" date="2016-10" db="EMBL/GenBank/DDBJ databases">
        <authorList>
            <person name="de Groot N.N."/>
        </authorList>
    </citation>
    <scope>NUCLEOTIDE SEQUENCE [LARGE SCALE GENOMIC DNA]</scope>
    <source>
        <strain evidence="6 7">DSM 21741</strain>
    </source>
</reference>
<feature type="compositionally biased region" description="Low complexity" evidence="4">
    <location>
        <begin position="352"/>
        <end position="365"/>
    </location>
</feature>
<keyword evidence="3" id="KW-0311">Gluconate utilization</keyword>
<dbReference type="NCBIfam" id="NF007161">
    <property type="entry name" value="PRK09599.1"/>
    <property type="match status" value="1"/>
</dbReference>
<dbReference type="RefSeq" id="WP_091416027.1">
    <property type="nucleotide sequence ID" value="NZ_LT629749.1"/>
</dbReference>
<evidence type="ECO:0000256" key="2">
    <source>
        <dbReference type="ARBA" id="ARBA00023002"/>
    </source>
</evidence>
<dbReference type="InterPro" id="IPR006183">
    <property type="entry name" value="Pgluconate_DH"/>
</dbReference>
<gene>
    <name evidence="6" type="ORF">SAMN04488543_4290</name>
</gene>
<dbReference type="Pfam" id="PF03446">
    <property type="entry name" value="NAD_binding_2"/>
    <property type="match status" value="1"/>
</dbReference>
<dbReference type="OrthoDB" id="9804542at2"/>
<dbReference type="InterPro" id="IPR006114">
    <property type="entry name" value="6PGDH_C"/>
</dbReference>
<dbReference type="GO" id="GO:0050661">
    <property type="term" value="F:NADP binding"/>
    <property type="evidence" value="ECO:0007669"/>
    <property type="project" value="InterPro"/>
</dbReference>
<dbReference type="SUPFAM" id="SSF48179">
    <property type="entry name" value="6-phosphogluconate dehydrogenase C-terminal domain-like"/>
    <property type="match status" value="1"/>
</dbReference>
<dbReference type="InterPro" id="IPR006184">
    <property type="entry name" value="6PGdom_BS"/>
</dbReference>
<dbReference type="SUPFAM" id="SSF51735">
    <property type="entry name" value="NAD(P)-binding Rossmann-fold domains"/>
    <property type="match status" value="1"/>
</dbReference>
<organism evidence="6 7">
    <name type="scientific">Friedmanniella luteola</name>
    <dbReference type="NCBI Taxonomy" id="546871"/>
    <lineage>
        <taxon>Bacteria</taxon>
        <taxon>Bacillati</taxon>
        <taxon>Actinomycetota</taxon>
        <taxon>Actinomycetes</taxon>
        <taxon>Propionibacteriales</taxon>
        <taxon>Nocardioidaceae</taxon>
        <taxon>Friedmanniella</taxon>
    </lineage>
</organism>
<dbReference type="InterPro" id="IPR036291">
    <property type="entry name" value="NAD(P)-bd_dom_sf"/>
</dbReference>
<evidence type="ECO:0000256" key="1">
    <source>
        <dbReference type="ARBA" id="ARBA00008419"/>
    </source>
</evidence>
<protein>
    <submittedName>
        <fullName evidence="6">6-phosphogluconate dehydrogenase (Decarboxylating)</fullName>
    </submittedName>
</protein>
<comment type="similarity">
    <text evidence="1">Belongs to the 6-phosphogluconate dehydrogenase family.</text>
</comment>
<dbReference type="GO" id="GO:0004616">
    <property type="term" value="F:phosphogluconate dehydrogenase (decarboxylating) activity"/>
    <property type="evidence" value="ECO:0007669"/>
    <property type="project" value="InterPro"/>
</dbReference>
<dbReference type="GO" id="GO:0006098">
    <property type="term" value="P:pentose-phosphate shunt"/>
    <property type="evidence" value="ECO:0007669"/>
    <property type="project" value="InterPro"/>
</dbReference>
<dbReference type="EMBL" id="LT629749">
    <property type="protein sequence ID" value="SDT42140.1"/>
    <property type="molecule type" value="Genomic_DNA"/>
</dbReference>
<evidence type="ECO:0000256" key="3">
    <source>
        <dbReference type="ARBA" id="ARBA00023064"/>
    </source>
</evidence>
<dbReference type="Gene3D" id="3.40.50.720">
    <property type="entry name" value="NAD(P)-binding Rossmann-like Domain"/>
    <property type="match status" value="1"/>
</dbReference>
<dbReference type="NCBIfam" id="TIGR00872">
    <property type="entry name" value="gnd_rel"/>
    <property type="match status" value="1"/>
</dbReference>
<accession>A0A1H2A840</accession>
<dbReference type="STRING" id="546871.SAMN04488543_4290"/>
<feature type="domain" description="6-phosphogluconate dehydrogenase C-terminal" evidence="5">
    <location>
        <begin position="184"/>
        <end position="359"/>
    </location>
</feature>
<dbReference type="PANTHER" id="PTHR11811">
    <property type="entry name" value="6-PHOSPHOGLUCONATE DEHYDROGENASE"/>
    <property type="match status" value="1"/>
</dbReference>